<evidence type="ECO:0000313" key="8">
    <source>
        <dbReference type="Proteomes" id="UP000019763"/>
    </source>
</evidence>
<reference evidence="7" key="1">
    <citation type="submission" date="2013-12" db="EMBL/GenBank/DDBJ databases">
        <authorList>
            <person name="Omoto C.K."/>
            <person name="Sibley D."/>
            <person name="Venepally P."/>
            <person name="Hadjithomas M."/>
            <person name="Karamycheva S."/>
            <person name="Brunk B."/>
            <person name="Roos D."/>
            <person name="Caler E."/>
            <person name="Lorenzi H."/>
        </authorList>
    </citation>
    <scope>NUCLEOTIDE SEQUENCE</scope>
</reference>
<evidence type="ECO:0000313" key="7">
    <source>
        <dbReference type="EMBL" id="EZG67298.1"/>
    </source>
</evidence>
<comment type="similarity">
    <text evidence="2">Belongs to the CDC50/LEM3 family.</text>
</comment>
<dbReference type="PANTHER" id="PTHR10926:SF0">
    <property type="entry name" value="CDC50, ISOFORM A"/>
    <property type="match status" value="1"/>
</dbReference>
<evidence type="ECO:0000256" key="5">
    <source>
        <dbReference type="ARBA" id="ARBA00023136"/>
    </source>
</evidence>
<dbReference type="eggNOG" id="KOG2952">
    <property type="taxonomic scope" value="Eukaryota"/>
</dbReference>
<dbReference type="RefSeq" id="XP_011130273.1">
    <property type="nucleotide sequence ID" value="XM_011131971.1"/>
</dbReference>
<evidence type="ECO:0000256" key="1">
    <source>
        <dbReference type="ARBA" id="ARBA00004141"/>
    </source>
</evidence>
<dbReference type="OrthoDB" id="340608at2759"/>
<dbReference type="VEuPathDB" id="CryptoDB:GNI_069690"/>
<keyword evidence="8" id="KW-1185">Reference proteome</keyword>
<sequence length="279" mass="31700">VALILVSNHAVECTVEYKGPATTAGKPSVENVVIKLDKSSCRWPLSSSADTIKPPLYLYYVLQGFYQNHRRYLLSRNLDQLHGKIVTDKSRITECEPLALSSDGYRIKTPCGLAAAAVFNDTISVPDYTLHETADDIVWSAESEFKNPVDDGSVEYQMLDQWLDESIFPGKMENPHFMVWMRNAALPKFRKLYGVIKDEVKLPMEINVVNRYPVESFSGRKYIMLSQMSWVGGRNPSIGIAFCVVGGMLFAFLIFVLVQNRKNPRVLGDVRFLKWRKQH</sequence>
<dbReference type="PIRSF" id="PIRSF015840">
    <property type="entry name" value="DUF284_TM_euk"/>
    <property type="match status" value="1"/>
</dbReference>
<evidence type="ECO:0000256" key="3">
    <source>
        <dbReference type="ARBA" id="ARBA00022692"/>
    </source>
</evidence>
<dbReference type="GO" id="GO:0005886">
    <property type="term" value="C:plasma membrane"/>
    <property type="evidence" value="ECO:0007669"/>
    <property type="project" value="TreeGrafter"/>
</dbReference>
<evidence type="ECO:0000256" key="6">
    <source>
        <dbReference type="SAM" id="Phobius"/>
    </source>
</evidence>
<feature type="non-terminal residue" evidence="7">
    <location>
        <position position="1"/>
    </location>
</feature>
<dbReference type="GO" id="GO:0005783">
    <property type="term" value="C:endoplasmic reticulum"/>
    <property type="evidence" value="ECO:0007669"/>
    <property type="project" value="TreeGrafter"/>
</dbReference>
<dbReference type="AlphaFoldDB" id="A0A023B7H2"/>
<feature type="transmembrane region" description="Helical" evidence="6">
    <location>
        <begin position="238"/>
        <end position="258"/>
    </location>
</feature>
<dbReference type="PANTHER" id="PTHR10926">
    <property type="entry name" value="CELL CYCLE CONTROL PROTEIN 50"/>
    <property type="match status" value="1"/>
</dbReference>
<dbReference type="GeneID" id="22912558"/>
<dbReference type="GO" id="GO:0005794">
    <property type="term" value="C:Golgi apparatus"/>
    <property type="evidence" value="ECO:0007669"/>
    <property type="project" value="TreeGrafter"/>
</dbReference>
<keyword evidence="3 6" id="KW-0812">Transmembrane</keyword>
<proteinExistence type="inferred from homology"/>
<name>A0A023B7H2_GRENI</name>
<comment type="subcellular location">
    <subcellularLocation>
        <location evidence="1">Membrane</location>
        <topology evidence="1">Multi-pass membrane protein</topology>
    </subcellularLocation>
</comment>
<comment type="caution">
    <text evidence="7">The sequence shown here is derived from an EMBL/GenBank/DDBJ whole genome shotgun (WGS) entry which is preliminary data.</text>
</comment>
<dbReference type="Proteomes" id="UP000019763">
    <property type="component" value="Unassembled WGS sequence"/>
</dbReference>
<gene>
    <name evidence="7" type="ORF">GNI_069690</name>
</gene>
<dbReference type="InterPro" id="IPR005045">
    <property type="entry name" value="CDC50/LEM3_fam"/>
</dbReference>
<dbReference type="EMBL" id="AFNH02000523">
    <property type="protein sequence ID" value="EZG67298.1"/>
    <property type="molecule type" value="Genomic_DNA"/>
</dbReference>
<evidence type="ECO:0000256" key="4">
    <source>
        <dbReference type="ARBA" id="ARBA00022989"/>
    </source>
</evidence>
<keyword evidence="4 6" id="KW-1133">Transmembrane helix</keyword>
<evidence type="ECO:0000256" key="2">
    <source>
        <dbReference type="ARBA" id="ARBA00009457"/>
    </source>
</evidence>
<accession>A0A023B7H2</accession>
<keyword evidence="5 6" id="KW-0472">Membrane</keyword>
<protein>
    <submittedName>
        <fullName evidence="7">LEM3/CDC50 family protein</fullName>
    </submittedName>
</protein>
<dbReference type="OMA" id="YNVTDER"/>
<organism evidence="7 8">
    <name type="scientific">Gregarina niphandrodes</name>
    <name type="common">Septate eugregarine</name>
    <dbReference type="NCBI Taxonomy" id="110365"/>
    <lineage>
        <taxon>Eukaryota</taxon>
        <taxon>Sar</taxon>
        <taxon>Alveolata</taxon>
        <taxon>Apicomplexa</taxon>
        <taxon>Conoidasida</taxon>
        <taxon>Gregarinasina</taxon>
        <taxon>Eugregarinorida</taxon>
        <taxon>Gregarinidae</taxon>
        <taxon>Gregarina</taxon>
    </lineage>
</organism>
<dbReference type="Pfam" id="PF03381">
    <property type="entry name" value="CDC50"/>
    <property type="match status" value="1"/>
</dbReference>